<gene>
    <name evidence="2" type="ORF">H9632_10295</name>
</gene>
<proteinExistence type="predicted"/>
<sequence>MEKKQANRPIVLIFIAVVFILSLFFLLPQSEKGEKNRSNEEQLANLLSEIHSVGQVQVYFHYDQQREQQFLAVTQQEQLSGVIIVAQGANRADVKIMLKETVGHVLQIPAHRIQVVPMQIKEENK</sequence>
<evidence type="ECO:0000256" key="1">
    <source>
        <dbReference type="SAM" id="Phobius"/>
    </source>
</evidence>
<dbReference type="EMBL" id="JACSPW010000008">
    <property type="protein sequence ID" value="MBD8033460.1"/>
    <property type="molecule type" value="Genomic_DNA"/>
</dbReference>
<reference evidence="2 3" key="1">
    <citation type="submission" date="2020-08" db="EMBL/GenBank/DDBJ databases">
        <title>A Genomic Blueprint of the Chicken Gut Microbiome.</title>
        <authorList>
            <person name="Gilroy R."/>
            <person name="Ravi A."/>
            <person name="Getino M."/>
            <person name="Pursley I."/>
            <person name="Horton D.L."/>
            <person name="Alikhan N.-F."/>
            <person name="Baker D."/>
            <person name="Gharbi K."/>
            <person name="Hall N."/>
            <person name="Watson M."/>
            <person name="Adriaenssens E.M."/>
            <person name="Foster-Nyarko E."/>
            <person name="Jarju S."/>
            <person name="Secka A."/>
            <person name="Antonio M."/>
            <person name="Oren A."/>
            <person name="Chaudhuri R."/>
            <person name="La Ragione R.M."/>
            <person name="Hildebrand F."/>
            <person name="Pallen M.J."/>
        </authorList>
    </citation>
    <scope>NUCLEOTIDE SEQUENCE [LARGE SCALE GENOMIC DNA]</scope>
    <source>
        <strain evidence="2 3">Sa1YVA6</strain>
    </source>
</reference>
<dbReference type="Proteomes" id="UP000600565">
    <property type="component" value="Unassembled WGS sequence"/>
</dbReference>
<evidence type="ECO:0000313" key="2">
    <source>
        <dbReference type="EMBL" id="MBD8033460.1"/>
    </source>
</evidence>
<keyword evidence="1" id="KW-0812">Transmembrane</keyword>
<keyword evidence="1" id="KW-0472">Membrane</keyword>
<dbReference type="RefSeq" id="WP_191704011.1">
    <property type="nucleotide sequence ID" value="NZ_JACSPW010000008.1"/>
</dbReference>
<evidence type="ECO:0008006" key="4">
    <source>
        <dbReference type="Google" id="ProtNLM"/>
    </source>
</evidence>
<name>A0ABR8XNF5_9BACL</name>
<keyword evidence="1" id="KW-1133">Transmembrane helix</keyword>
<evidence type="ECO:0000313" key="3">
    <source>
        <dbReference type="Proteomes" id="UP000600565"/>
    </source>
</evidence>
<accession>A0ABR8XNF5</accession>
<feature type="transmembrane region" description="Helical" evidence="1">
    <location>
        <begin position="6"/>
        <end position="27"/>
    </location>
</feature>
<keyword evidence="3" id="KW-1185">Reference proteome</keyword>
<organism evidence="2 3">
    <name type="scientific">Solibacillus merdavium</name>
    <dbReference type="NCBI Taxonomy" id="2762218"/>
    <lineage>
        <taxon>Bacteria</taxon>
        <taxon>Bacillati</taxon>
        <taxon>Bacillota</taxon>
        <taxon>Bacilli</taxon>
        <taxon>Bacillales</taxon>
        <taxon>Caryophanaceae</taxon>
        <taxon>Solibacillus</taxon>
    </lineage>
</organism>
<comment type="caution">
    <text evidence="2">The sequence shown here is derived from an EMBL/GenBank/DDBJ whole genome shotgun (WGS) entry which is preliminary data.</text>
</comment>
<protein>
    <recommendedName>
        <fullName evidence="4">Stage III sporulation protein AG</fullName>
    </recommendedName>
</protein>